<organism evidence="2 3">
    <name type="scientific">Heliocybe sulcata</name>
    <dbReference type="NCBI Taxonomy" id="5364"/>
    <lineage>
        <taxon>Eukaryota</taxon>
        <taxon>Fungi</taxon>
        <taxon>Dikarya</taxon>
        <taxon>Basidiomycota</taxon>
        <taxon>Agaricomycotina</taxon>
        <taxon>Agaricomycetes</taxon>
        <taxon>Gloeophyllales</taxon>
        <taxon>Gloeophyllaceae</taxon>
        <taxon>Heliocybe</taxon>
    </lineage>
</organism>
<feature type="transmembrane region" description="Helical" evidence="1">
    <location>
        <begin position="29"/>
        <end position="50"/>
    </location>
</feature>
<keyword evidence="1" id="KW-0812">Transmembrane</keyword>
<accession>A0A5C3NIK0</accession>
<dbReference type="Proteomes" id="UP000305948">
    <property type="component" value="Unassembled WGS sequence"/>
</dbReference>
<keyword evidence="1" id="KW-1133">Transmembrane helix</keyword>
<evidence type="ECO:0000313" key="3">
    <source>
        <dbReference type="Proteomes" id="UP000305948"/>
    </source>
</evidence>
<protein>
    <submittedName>
        <fullName evidence="2">Uncharacterized protein</fullName>
    </submittedName>
</protein>
<dbReference type="STRING" id="5364.A0A5C3NIK0"/>
<sequence>MVHILSECQSPGQEVIWQLTKTLWQKCNLFWFQTTIGLILASPSAVFLTTDGYKKLGNDRLFRILMTKSAQLI</sequence>
<evidence type="ECO:0000313" key="2">
    <source>
        <dbReference type="EMBL" id="TFK56296.1"/>
    </source>
</evidence>
<keyword evidence="1" id="KW-0472">Membrane</keyword>
<proteinExistence type="predicted"/>
<gene>
    <name evidence="2" type="ORF">OE88DRAFT_1622255</name>
</gene>
<keyword evidence="3" id="KW-1185">Reference proteome</keyword>
<evidence type="ECO:0000256" key="1">
    <source>
        <dbReference type="SAM" id="Phobius"/>
    </source>
</evidence>
<dbReference type="EMBL" id="ML213504">
    <property type="protein sequence ID" value="TFK56296.1"/>
    <property type="molecule type" value="Genomic_DNA"/>
</dbReference>
<name>A0A5C3NIK0_9AGAM</name>
<reference evidence="2 3" key="1">
    <citation type="journal article" date="2019" name="Nat. Ecol. Evol.">
        <title>Megaphylogeny resolves global patterns of mushroom evolution.</title>
        <authorList>
            <person name="Varga T."/>
            <person name="Krizsan K."/>
            <person name="Foldi C."/>
            <person name="Dima B."/>
            <person name="Sanchez-Garcia M."/>
            <person name="Sanchez-Ramirez S."/>
            <person name="Szollosi G.J."/>
            <person name="Szarkandi J.G."/>
            <person name="Papp V."/>
            <person name="Albert L."/>
            <person name="Andreopoulos W."/>
            <person name="Angelini C."/>
            <person name="Antonin V."/>
            <person name="Barry K.W."/>
            <person name="Bougher N.L."/>
            <person name="Buchanan P."/>
            <person name="Buyck B."/>
            <person name="Bense V."/>
            <person name="Catcheside P."/>
            <person name="Chovatia M."/>
            <person name="Cooper J."/>
            <person name="Damon W."/>
            <person name="Desjardin D."/>
            <person name="Finy P."/>
            <person name="Geml J."/>
            <person name="Haridas S."/>
            <person name="Hughes K."/>
            <person name="Justo A."/>
            <person name="Karasinski D."/>
            <person name="Kautmanova I."/>
            <person name="Kiss B."/>
            <person name="Kocsube S."/>
            <person name="Kotiranta H."/>
            <person name="LaButti K.M."/>
            <person name="Lechner B.E."/>
            <person name="Liimatainen K."/>
            <person name="Lipzen A."/>
            <person name="Lukacs Z."/>
            <person name="Mihaltcheva S."/>
            <person name="Morgado L.N."/>
            <person name="Niskanen T."/>
            <person name="Noordeloos M.E."/>
            <person name="Ohm R.A."/>
            <person name="Ortiz-Santana B."/>
            <person name="Ovrebo C."/>
            <person name="Racz N."/>
            <person name="Riley R."/>
            <person name="Savchenko A."/>
            <person name="Shiryaev A."/>
            <person name="Soop K."/>
            <person name="Spirin V."/>
            <person name="Szebenyi C."/>
            <person name="Tomsovsky M."/>
            <person name="Tulloss R.E."/>
            <person name="Uehling J."/>
            <person name="Grigoriev I.V."/>
            <person name="Vagvolgyi C."/>
            <person name="Papp T."/>
            <person name="Martin F.M."/>
            <person name="Miettinen O."/>
            <person name="Hibbett D.S."/>
            <person name="Nagy L.G."/>
        </authorList>
    </citation>
    <scope>NUCLEOTIDE SEQUENCE [LARGE SCALE GENOMIC DNA]</scope>
    <source>
        <strain evidence="2 3">OMC1185</strain>
    </source>
</reference>
<dbReference type="OrthoDB" id="3253907at2759"/>
<dbReference type="AlphaFoldDB" id="A0A5C3NIK0"/>